<proteinExistence type="predicted"/>
<dbReference type="Pfam" id="PF14498">
    <property type="entry name" value="Glyco_hyd_65N_2"/>
    <property type="match status" value="1"/>
</dbReference>
<dbReference type="Gene3D" id="2.70.98.50">
    <property type="entry name" value="putative glycoside hydrolase family protein from bacillus halodurans"/>
    <property type="match status" value="1"/>
</dbReference>
<dbReference type="InterPro" id="IPR018905">
    <property type="entry name" value="A-galactase_NEW3"/>
</dbReference>
<dbReference type="Gene3D" id="1.50.10.10">
    <property type="match status" value="1"/>
</dbReference>
<feature type="chain" id="PRO_5046533821" description="F5/8 type C domain-containing protein" evidence="5">
    <location>
        <begin position="20"/>
        <end position="1059"/>
    </location>
</feature>
<organism evidence="7 8">
    <name type="scientific">Isoptericola hypogeus</name>
    <dbReference type="NCBI Taxonomy" id="300179"/>
    <lineage>
        <taxon>Bacteria</taxon>
        <taxon>Bacillati</taxon>
        <taxon>Actinomycetota</taxon>
        <taxon>Actinomycetes</taxon>
        <taxon>Micrococcales</taxon>
        <taxon>Promicromonosporaceae</taxon>
        <taxon>Isoptericola</taxon>
    </lineage>
</organism>
<dbReference type="InterPro" id="IPR006585">
    <property type="entry name" value="FTP1"/>
</dbReference>
<gene>
    <name evidence="7" type="ORF">GCM10009809_12120</name>
</gene>
<protein>
    <recommendedName>
        <fullName evidence="6">F5/8 type C domain-containing protein</fullName>
    </recommendedName>
</protein>
<dbReference type="InterPro" id="IPR012341">
    <property type="entry name" value="6hp_glycosidase-like_sf"/>
</dbReference>
<dbReference type="Gene3D" id="2.60.120.260">
    <property type="entry name" value="Galactose-binding domain-like"/>
    <property type="match status" value="1"/>
</dbReference>
<name>A0ABP4V4K4_9MICO</name>
<feature type="compositionally biased region" description="Low complexity" evidence="4">
    <location>
        <begin position="924"/>
        <end position="937"/>
    </location>
</feature>
<dbReference type="Gene3D" id="2.60.40.1180">
    <property type="entry name" value="Golgi alpha-mannosidase II"/>
    <property type="match status" value="1"/>
</dbReference>
<dbReference type="InterPro" id="IPR013783">
    <property type="entry name" value="Ig-like_fold"/>
</dbReference>
<dbReference type="PANTHER" id="PTHR31084">
    <property type="entry name" value="ALPHA-L-FUCOSIDASE 2"/>
    <property type="match status" value="1"/>
</dbReference>
<evidence type="ECO:0000256" key="2">
    <source>
        <dbReference type="ARBA" id="ARBA00022837"/>
    </source>
</evidence>
<dbReference type="Pfam" id="PF10633">
    <property type="entry name" value="NPCBM_assoc"/>
    <property type="match status" value="1"/>
</dbReference>
<keyword evidence="1" id="KW-0479">Metal-binding</keyword>
<dbReference type="SUPFAM" id="SSF48208">
    <property type="entry name" value="Six-hairpin glycosidases"/>
    <property type="match status" value="1"/>
</dbReference>
<dbReference type="InterPro" id="IPR008928">
    <property type="entry name" value="6-hairpin_glycosidase_sf"/>
</dbReference>
<sequence length="1059" mass="114791">MKRLLSAAIVAAMTVVLGAAVPSSSAEMAVDGATTPEPDGLELWYDKPAPDSTSGWERWSLPIGNGPMGATVFGGVDSERLQFNEKTLWTGGPGTPGYNYGNWTEPRPGALAGLRERIWKEGSVSANEVLAAMGLPGENPRPRLFGAYQSFGDVRLDFPDANTPVENYRRDLDISEGVAGVSYEQDGVTFTREYFASAPDGVVVGRITSSESGGVDLTASIATPTNRTRTAGAVDGRITVRGALDSNGLKYESQLQVVNEGGERVDNADGTVAVTGADSVVLVLAAGTDYAPDYPTFRGEDPHDRLATVVDAATAKGYDTLRAAHVADHAELFDRVELDLGGDLPDDVPTDRLLATYDRTSSTATRGLEELFYQYGRYLLIASSRPGSLAANLQGVWNVHSAPPWQADYHLNINLQMNYWLAESTNLSELADPFTDYVESLREPGRVTAQQMYGVDKGWVAHHASNIFGWTGAWDHPAYFFPESGAWLGDQLYDRYRFTGDRAYLRDVVYPQLKETAEFWVENLQEDPRDGLLVATPSYSPEHGRSTAGTSMSQQILWHLFTDVEEAARLVGDDAFASTAAQVLEGLDPGLRIGSWGQLQEWKDDIDDPNNHHRHVSHMFGVYPGNTISPRTTPDLAEAARVSLTARGDAGSIGWSDAWKTALWARLLDGDRAHERLTNQLSVSTFPNLWNLGTPFQIDGNLGSTAGVTEMLLQSHLDSIDVLPALPSDWREGSVDGLRARGAFTVGTTWSSGVPTEIRVGSDDGGVAKLRSTMFDGKVFAYRSNGKPADFTVRDGVLMLPTRVGETYRIVAQAGVDVDVPTEVQEPGAVVPVAVTVAAADRFVLPRTSTSIEVPEGWTVAPTARVGQPLRPGDSRTLDFTVQVPEDARDGRHRLTAIVAKDEWAVRVPVDVEVLRENLARGKPSSQSSVVSGGVPSRAVDGDTDGVWGNGSVTHTASQNQPWWQVDLGSSQPIGEIAVWNRTDCCSDRLSDYYVFVSENPITARTVEEVLAQPGVEAYHQQGTAGSPTRIPGDVSGRYVRVQLASTNYLQLAELQVYR</sequence>
<evidence type="ECO:0000256" key="5">
    <source>
        <dbReference type="SAM" id="SignalP"/>
    </source>
</evidence>
<dbReference type="Proteomes" id="UP001501138">
    <property type="component" value="Unassembled WGS sequence"/>
</dbReference>
<dbReference type="SMART" id="SM00607">
    <property type="entry name" value="FTP"/>
    <property type="match status" value="1"/>
</dbReference>
<evidence type="ECO:0000313" key="7">
    <source>
        <dbReference type="EMBL" id="GAA1717766.1"/>
    </source>
</evidence>
<dbReference type="InterPro" id="IPR054363">
    <property type="entry name" value="GH95_cat"/>
</dbReference>
<evidence type="ECO:0000256" key="3">
    <source>
        <dbReference type="ARBA" id="ARBA00023157"/>
    </source>
</evidence>
<dbReference type="PANTHER" id="PTHR31084:SF19">
    <property type="entry name" value="GLYCOSYL HYDROLASE FAMILY 95 N-TERMINAL DOMAIN-CONTAINING PROTEIN"/>
    <property type="match status" value="1"/>
</dbReference>
<dbReference type="PROSITE" id="PS50022">
    <property type="entry name" value="FA58C_3"/>
    <property type="match status" value="1"/>
</dbReference>
<dbReference type="InterPro" id="IPR008979">
    <property type="entry name" value="Galactose-bd-like_sf"/>
</dbReference>
<evidence type="ECO:0000256" key="4">
    <source>
        <dbReference type="SAM" id="MobiDB-lite"/>
    </source>
</evidence>
<keyword evidence="5" id="KW-0732">Signal</keyword>
<comment type="caution">
    <text evidence="7">The sequence shown here is derived from an EMBL/GenBank/DDBJ whole genome shotgun (WGS) entry which is preliminary data.</text>
</comment>
<dbReference type="InterPro" id="IPR027414">
    <property type="entry name" value="GH95_N_dom"/>
</dbReference>
<keyword evidence="8" id="KW-1185">Reference proteome</keyword>
<dbReference type="Pfam" id="PF22633">
    <property type="entry name" value="F5_F8_type_C_2"/>
    <property type="match status" value="1"/>
</dbReference>
<feature type="region of interest" description="Disordered" evidence="4">
    <location>
        <begin position="923"/>
        <end position="945"/>
    </location>
</feature>
<feature type="signal peptide" evidence="5">
    <location>
        <begin position="1"/>
        <end position="19"/>
    </location>
</feature>
<dbReference type="Pfam" id="PF21307">
    <property type="entry name" value="Glyco_hydro_95_C"/>
    <property type="match status" value="1"/>
</dbReference>
<keyword evidence="2" id="KW-0106">Calcium</keyword>
<evidence type="ECO:0000313" key="8">
    <source>
        <dbReference type="Proteomes" id="UP001501138"/>
    </source>
</evidence>
<dbReference type="Gene3D" id="2.60.40.10">
    <property type="entry name" value="Immunoglobulins"/>
    <property type="match status" value="1"/>
</dbReference>
<evidence type="ECO:0000259" key="6">
    <source>
        <dbReference type="PROSITE" id="PS50022"/>
    </source>
</evidence>
<evidence type="ECO:0000256" key="1">
    <source>
        <dbReference type="ARBA" id="ARBA00022723"/>
    </source>
</evidence>
<dbReference type="InterPro" id="IPR013780">
    <property type="entry name" value="Glyco_hydro_b"/>
</dbReference>
<accession>A0ABP4V4K4</accession>
<dbReference type="Pfam" id="PF22124">
    <property type="entry name" value="Glyco_hydro_95_cat"/>
    <property type="match status" value="1"/>
</dbReference>
<dbReference type="InterPro" id="IPR000421">
    <property type="entry name" value="FA58C"/>
</dbReference>
<dbReference type="InterPro" id="IPR049053">
    <property type="entry name" value="AFCA-like_C"/>
</dbReference>
<keyword evidence="3" id="KW-1015">Disulfide bond</keyword>
<dbReference type="EMBL" id="BAAAPM010000003">
    <property type="protein sequence ID" value="GAA1717766.1"/>
    <property type="molecule type" value="Genomic_DNA"/>
</dbReference>
<feature type="domain" description="F5/8 type C" evidence="6">
    <location>
        <begin position="905"/>
        <end position="1059"/>
    </location>
</feature>
<reference evidence="8" key="1">
    <citation type="journal article" date="2019" name="Int. J. Syst. Evol. Microbiol.">
        <title>The Global Catalogue of Microorganisms (GCM) 10K type strain sequencing project: providing services to taxonomists for standard genome sequencing and annotation.</title>
        <authorList>
            <consortium name="The Broad Institute Genomics Platform"/>
            <consortium name="The Broad Institute Genome Sequencing Center for Infectious Disease"/>
            <person name="Wu L."/>
            <person name="Ma J."/>
        </authorList>
    </citation>
    <scope>NUCLEOTIDE SEQUENCE [LARGE SCALE GENOMIC DNA]</scope>
    <source>
        <strain evidence="8">JCM 15589</strain>
    </source>
</reference>
<dbReference type="SUPFAM" id="SSF49785">
    <property type="entry name" value="Galactose-binding domain-like"/>
    <property type="match status" value="1"/>
</dbReference>